<keyword evidence="2" id="KW-0315">Glutamine amidotransferase</keyword>
<gene>
    <name evidence="2" type="ORF">ENV30_03425</name>
</gene>
<dbReference type="InterPro" id="IPR044992">
    <property type="entry name" value="ChyE-like"/>
</dbReference>
<dbReference type="PANTHER" id="PTHR42695">
    <property type="entry name" value="GLUTAMINE AMIDOTRANSFERASE YLR126C-RELATED"/>
    <property type="match status" value="1"/>
</dbReference>
<accession>A0A7V3YGG6</accession>
<feature type="domain" description="Glutamine amidotransferase" evidence="1">
    <location>
        <begin position="21"/>
        <end position="181"/>
    </location>
</feature>
<dbReference type="Gene3D" id="3.40.50.880">
    <property type="match status" value="1"/>
</dbReference>
<dbReference type="CDD" id="cd01741">
    <property type="entry name" value="GATase1_1"/>
    <property type="match status" value="1"/>
</dbReference>
<reference evidence="2" key="1">
    <citation type="journal article" date="2020" name="mSystems">
        <title>Genome- and Community-Level Interaction Insights into Carbon Utilization and Element Cycling Functions of Hydrothermarchaeota in Hydrothermal Sediment.</title>
        <authorList>
            <person name="Zhou Z."/>
            <person name="Liu Y."/>
            <person name="Xu W."/>
            <person name="Pan J."/>
            <person name="Luo Z.H."/>
            <person name="Li M."/>
        </authorList>
    </citation>
    <scope>NUCLEOTIDE SEQUENCE [LARGE SCALE GENOMIC DNA]</scope>
    <source>
        <strain evidence="2">SpSt-747</strain>
    </source>
</reference>
<dbReference type="GO" id="GO:0016740">
    <property type="term" value="F:transferase activity"/>
    <property type="evidence" value="ECO:0007669"/>
    <property type="project" value="UniProtKB-KW"/>
</dbReference>
<dbReference type="AlphaFoldDB" id="A0A7V3YGG6"/>
<proteinExistence type="predicted"/>
<name>A0A7V3YGG6_9BACT</name>
<dbReference type="InterPro" id="IPR017926">
    <property type="entry name" value="GATASE"/>
</dbReference>
<dbReference type="InterPro" id="IPR029062">
    <property type="entry name" value="Class_I_gatase-like"/>
</dbReference>
<comment type="caution">
    <text evidence="2">The sequence shown here is derived from an EMBL/GenBank/DDBJ whole genome shotgun (WGS) entry which is preliminary data.</text>
</comment>
<dbReference type="SUPFAM" id="SSF52317">
    <property type="entry name" value="Class I glutamine amidotransferase-like"/>
    <property type="match status" value="1"/>
</dbReference>
<organism evidence="2">
    <name type="scientific">Candidatus Caldatribacterium californiense</name>
    <dbReference type="NCBI Taxonomy" id="1454726"/>
    <lineage>
        <taxon>Bacteria</taxon>
        <taxon>Pseudomonadati</taxon>
        <taxon>Atribacterota</taxon>
        <taxon>Atribacteria</taxon>
        <taxon>Atribacterales</taxon>
        <taxon>Candidatus Caldatribacteriaceae</taxon>
        <taxon>Candidatus Caldatribacterium</taxon>
    </lineage>
</organism>
<evidence type="ECO:0000259" key="1">
    <source>
        <dbReference type="Pfam" id="PF00117"/>
    </source>
</evidence>
<dbReference type="PROSITE" id="PS51273">
    <property type="entry name" value="GATASE_TYPE_1"/>
    <property type="match status" value="1"/>
</dbReference>
<dbReference type="PANTHER" id="PTHR42695:SF5">
    <property type="entry name" value="GLUTAMINE AMIDOTRANSFERASE YLR126C-RELATED"/>
    <property type="match status" value="1"/>
</dbReference>
<evidence type="ECO:0000313" key="2">
    <source>
        <dbReference type="EMBL" id="HGI30346.1"/>
    </source>
</evidence>
<dbReference type="FunFam" id="3.40.50.880:FF:000033">
    <property type="entry name" value="Glutamine amidotransferase class-I"/>
    <property type="match status" value="1"/>
</dbReference>
<dbReference type="Pfam" id="PF00117">
    <property type="entry name" value="GATase"/>
    <property type="match status" value="1"/>
</dbReference>
<protein>
    <submittedName>
        <fullName evidence="2">Type 1 glutamine amidotransferase</fullName>
    </submittedName>
</protein>
<dbReference type="GO" id="GO:0005829">
    <property type="term" value="C:cytosol"/>
    <property type="evidence" value="ECO:0007669"/>
    <property type="project" value="TreeGrafter"/>
</dbReference>
<sequence>MKVLVIQHVAIEGLGLLGEVFRQQGFEVDVHLMEDPQTFLPPSVRPYSALVILGGPMGAYEEDCYPYLFQVERLIREAYCEGRPTLGICLGGQLIARAFGAWVGPNMVKEIGWYRVQLTEEGKASPLFAGLPESFFIFQWHGDTFDLPERAVLLAFSDSCRNQAFVYGDRIFALQFHLEVTEAMVALWSKAYLGELLGFGGASFPEKLREETERRFIEDEAIRRRFLENICRVIAGR</sequence>
<dbReference type="EMBL" id="DTFV01000050">
    <property type="protein sequence ID" value="HGI30346.1"/>
    <property type="molecule type" value="Genomic_DNA"/>
</dbReference>
<keyword evidence="2" id="KW-0808">Transferase</keyword>